<dbReference type="InterPro" id="IPR025287">
    <property type="entry name" value="WAK_GUB"/>
</dbReference>
<dbReference type="EMBL" id="RWGY01000002">
    <property type="protein sequence ID" value="TVU49047.1"/>
    <property type="molecule type" value="Genomic_DNA"/>
</dbReference>
<accession>A0A5J9WMD8</accession>
<organism evidence="4 5">
    <name type="scientific">Eragrostis curvula</name>
    <name type="common">weeping love grass</name>
    <dbReference type="NCBI Taxonomy" id="38414"/>
    <lineage>
        <taxon>Eukaryota</taxon>
        <taxon>Viridiplantae</taxon>
        <taxon>Streptophyta</taxon>
        <taxon>Embryophyta</taxon>
        <taxon>Tracheophyta</taxon>
        <taxon>Spermatophyta</taxon>
        <taxon>Magnoliopsida</taxon>
        <taxon>Liliopsida</taxon>
        <taxon>Poales</taxon>
        <taxon>Poaceae</taxon>
        <taxon>PACMAD clade</taxon>
        <taxon>Chloridoideae</taxon>
        <taxon>Eragrostideae</taxon>
        <taxon>Eragrostidinae</taxon>
        <taxon>Eragrostis</taxon>
    </lineage>
</organism>
<dbReference type="GO" id="GO:0016020">
    <property type="term" value="C:membrane"/>
    <property type="evidence" value="ECO:0007669"/>
    <property type="project" value="UniProtKB-SubCell"/>
</dbReference>
<gene>
    <name evidence="4" type="ORF">EJB05_00338</name>
</gene>
<dbReference type="Pfam" id="PF13947">
    <property type="entry name" value="GUB_WAK_bind"/>
    <property type="match status" value="1"/>
</dbReference>
<keyword evidence="5" id="KW-1185">Reference proteome</keyword>
<evidence type="ECO:0000259" key="3">
    <source>
        <dbReference type="Pfam" id="PF13947"/>
    </source>
</evidence>
<sequence>MFRTAVTPEEVSSWHTISLPGCADKCGDVPIPYPFGIGVHCAAASLSRYFVVTCNDTFHPPRPTVGDDEATVEVTGISLEHGEMRVLSPINHICFSSNTTSTKLTGGV</sequence>
<name>A0A5J9WMD8_9POAL</name>
<comment type="subcellular location">
    <subcellularLocation>
        <location evidence="1">Membrane</location>
        <topology evidence="1">Single-pass membrane protein</topology>
    </subcellularLocation>
</comment>
<dbReference type="AlphaFoldDB" id="A0A5J9WMD8"/>
<dbReference type="GO" id="GO:0030247">
    <property type="term" value="F:polysaccharide binding"/>
    <property type="evidence" value="ECO:0007669"/>
    <property type="project" value="InterPro"/>
</dbReference>
<dbReference type="Gramene" id="TVU49047">
    <property type="protein sequence ID" value="TVU49047"/>
    <property type="gene ID" value="EJB05_00338"/>
</dbReference>
<keyword evidence="2" id="KW-0732">Signal</keyword>
<proteinExistence type="predicted"/>
<evidence type="ECO:0000256" key="1">
    <source>
        <dbReference type="ARBA" id="ARBA00004167"/>
    </source>
</evidence>
<dbReference type="PANTHER" id="PTHR33491">
    <property type="entry name" value="OSJNBA0016N04.9 PROTEIN"/>
    <property type="match status" value="1"/>
</dbReference>
<comment type="caution">
    <text evidence="4">The sequence shown here is derived from an EMBL/GenBank/DDBJ whole genome shotgun (WGS) entry which is preliminary data.</text>
</comment>
<evidence type="ECO:0000313" key="5">
    <source>
        <dbReference type="Proteomes" id="UP000324897"/>
    </source>
</evidence>
<evidence type="ECO:0000256" key="2">
    <source>
        <dbReference type="ARBA" id="ARBA00022729"/>
    </source>
</evidence>
<evidence type="ECO:0000313" key="4">
    <source>
        <dbReference type="EMBL" id="TVU49047.1"/>
    </source>
</evidence>
<feature type="non-terminal residue" evidence="4">
    <location>
        <position position="1"/>
    </location>
</feature>
<dbReference type="OrthoDB" id="4062651at2759"/>
<dbReference type="Proteomes" id="UP000324897">
    <property type="component" value="Chromosome 6"/>
</dbReference>
<protein>
    <recommendedName>
        <fullName evidence="3">Wall-associated receptor kinase galacturonan-binding domain-containing protein</fullName>
    </recommendedName>
</protein>
<feature type="domain" description="Wall-associated receptor kinase galacturonan-binding" evidence="3">
    <location>
        <begin position="22"/>
        <end position="86"/>
    </location>
</feature>
<reference evidence="4 5" key="1">
    <citation type="journal article" date="2019" name="Sci. Rep.">
        <title>A high-quality genome of Eragrostis curvula grass provides insights into Poaceae evolution and supports new strategies to enhance forage quality.</title>
        <authorList>
            <person name="Carballo J."/>
            <person name="Santos B.A.C.M."/>
            <person name="Zappacosta D."/>
            <person name="Garbus I."/>
            <person name="Selva J.P."/>
            <person name="Gallo C.A."/>
            <person name="Diaz A."/>
            <person name="Albertini E."/>
            <person name="Caccamo M."/>
            <person name="Echenique V."/>
        </authorList>
    </citation>
    <scope>NUCLEOTIDE SEQUENCE [LARGE SCALE GENOMIC DNA]</scope>
    <source>
        <strain evidence="5">cv. Victoria</strain>
        <tissue evidence="4">Leaf</tissue>
    </source>
</reference>